<dbReference type="AlphaFoldDB" id="A0A4C1TDH2"/>
<dbReference type="Proteomes" id="UP000299102">
    <property type="component" value="Unassembled WGS sequence"/>
</dbReference>
<dbReference type="EMBL" id="BGZK01000052">
    <property type="protein sequence ID" value="GBP12512.1"/>
    <property type="molecule type" value="Genomic_DNA"/>
</dbReference>
<gene>
    <name evidence="2" type="ORF">EVAR_10187_1</name>
</gene>
<evidence type="ECO:0000256" key="1">
    <source>
        <dbReference type="SAM" id="MobiDB-lite"/>
    </source>
</evidence>
<accession>A0A4C1TDH2</accession>
<comment type="caution">
    <text evidence="2">The sequence shown here is derived from an EMBL/GenBank/DDBJ whole genome shotgun (WGS) entry which is preliminary data.</text>
</comment>
<feature type="compositionally biased region" description="Basic and acidic residues" evidence="1">
    <location>
        <begin position="279"/>
        <end position="292"/>
    </location>
</feature>
<evidence type="ECO:0000313" key="2">
    <source>
        <dbReference type="EMBL" id="GBP12512.1"/>
    </source>
</evidence>
<feature type="region of interest" description="Disordered" evidence="1">
    <location>
        <begin position="275"/>
        <end position="304"/>
    </location>
</feature>
<reference evidence="2 3" key="1">
    <citation type="journal article" date="2019" name="Commun. Biol.">
        <title>The bagworm genome reveals a unique fibroin gene that provides high tensile strength.</title>
        <authorList>
            <person name="Kono N."/>
            <person name="Nakamura H."/>
            <person name="Ohtoshi R."/>
            <person name="Tomita M."/>
            <person name="Numata K."/>
            <person name="Arakawa K."/>
        </authorList>
    </citation>
    <scope>NUCLEOTIDE SEQUENCE [LARGE SCALE GENOMIC DNA]</scope>
</reference>
<evidence type="ECO:0000313" key="3">
    <source>
        <dbReference type="Proteomes" id="UP000299102"/>
    </source>
</evidence>
<proteinExistence type="predicted"/>
<sequence length="304" mass="34351">MSDEVPVTYSPNLHCILNAVKIGGVGHRYSRSFYKRWSRRPWTLASCIELKGGKRIVVTLGDSCFFTFAFCASAVFHRPSRPILCCSQVTCGLGYDHFVSFIHASSSRQQLRTPPAVLPFRANTKIITRNFYRAPHNNRAAAQHRAPIRLRDFASDRCIANRYMCTRTASLVQLRSVEELTILAIGSRSDNHATEFARGGVEYLVVTTNEIKLKVQMEVVIVRSRAARGGCDENTTTTRRLRSDLNADVPMQRIAPLKNIRVSAECNMAAIRHRPKRLSAADERGGRREKSARFFKKSQPPVRR</sequence>
<name>A0A4C1TDH2_EUMVA</name>
<keyword evidence="3" id="KW-1185">Reference proteome</keyword>
<organism evidence="2 3">
    <name type="scientific">Eumeta variegata</name>
    <name type="common">Bagworm moth</name>
    <name type="synonym">Eumeta japonica</name>
    <dbReference type="NCBI Taxonomy" id="151549"/>
    <lineage>
        <taxon>Eukaryota</taxon>
        <taxon>Metazoa</taxon>
        <taxon>Ecdysozoa</taxon>
        <taxon>Arthropoda</taxon>
        <taxon>Hexapoda</taxon>
        <taxon>Insecta</taxon>
        <taxon>Pterygota</taxon>
        <taxon>Neoptera</taxon>
        <taxon>Endopterygota</taxon>
        <taxon>Lepidoptera</taxon>
        <taxon>Glossata</taxon>
        <taxon>Ditrysia</taxon>
        <taxon>Tineoidea</taxon>
        <taxon>Psychidae</taxon>
        <taxon>Oiketicinae</taxon>
        <taxon>Eumeta</taxon>
    </lineage>
</organism>
<protein>
    <submittedName>
        <fullName evidence="2">Uncharacterized protein</fullName>
    </submittedName>
</protein>